<comment type="similarity">
    <text evidence="1">Belongs to the phD/YefM antitoxin family.</text>
</comment>
<accession>A0A1G1XN31</accession>
<proteinExistence type="inferred from homology"/>
<dbReference type="Proteomes" id="UP000176498">
    <property type="component" value="Unassembled WGS sequence"/>
</dbReference>
<evidence type="ECO:0000313" key="4">
    <source>
        <dbReference type="Proteomes" id="UP000176498"/>
    </source>
</evidence>
<name>A0A1G1XN31_9BACT</name>
<comment type="caution">
    <text evidence="3">The sequence shown here is derived from an EMBL/GenBank/DDBJ whole genome shotgun (WGS) entry which is preliminary data.</text>
</comment>
<dbReference type="AlphaFoldDB" id="A0A1G1XN31"/>
<dbReference type="InterPro" id="IPR036165">
    <property type="entry name" value="YefM-like_sf"/>
</dbReference>
<protein>
    <recommendedName>
        <fullName evidence="5">Antitoxin</fullName>
    </recommendedName>
</protein>
<sequence length="102" mass="12456">MKDLKKILDLIRKTGDRYLFEDENGELYVLLSAKDYENLIFQHSEVKDFSEEELLNKINKDIAIWKAKQEDEKMLENWQNFEPKEENKEDDKYYFEPVEDEE</sequence>
<evidence type="ECO:0008006" key="5">
    <source>
        <dbReference type="Google" id="ProtNLM"/>
    </source>
</evidence>
<reference evidence="3 4" key="1">
    <citation type="journal article" date="2016" name="Nat. Commun.">
        <title>Thousands of microbial genomes shed light on interconnected biogeochemical processes in an aquifer system.</title>
        <authorList>
            <person name="Anantharaman K."/>
            <person name="Brown C.T."/>
            <person name="Hug L.A."/>
            <person name="Sharon I."/>
            <person name="Castelle C.J."/>
            <person name="Probst A.J."/>
            <person name="Thomas B.C."/>
            <person name="Singh A."/>
            <person name="Wilkins M.J."/>
            <person name="Karaoz U."/>
            <person name="Brodie E.L."/>
            <person name="Williams K.H."/>
            <person name="Hubbard S.S."/>
            <person name="Banfield J.F."/>
        </authorList>
    </citation>
    <scope>NUCLEOTIDE SEQUENCE [LARGE SCALE GENOMIC DNA]</scope>
</reference>
<evidence type="ECO:0000256" key="1">
    <source>
        <dbReference type="ARBA" id="ARBA00009981"/>
    </source>
</evidence>
<evidence type="ECO:0000256" key="2">
    <source>
        <dbReference type="SAM" id="MobiDB-lite"/>
    </source>
</evidence>
<organism evidence="3 4">
    <name type="scientific">Candidatus Buchananbacteria bacterium RBG_13_36_9</name>
    <dbReference type="NCBI Taxonomy" id="1797530"/>
    <lineage>
        <taxon>Bacteria</taxon>
        <taxon>Candidatus Buchananiibacteriota</taxon>
    </lineage>
</organism>
<dbReference type="EMBL" id="MHHZ01000019">
    <property type="protein sequence ID" value="OGY41382.1"/>
    <property type="molecule type" value="Genomic_DNA"/>
</dbReference>
<evidence type="ECO:0000313" key="3">
    <source>
        <dbReference type="EMBL" id="OGY41382.1"/>
    </source>
</evidence>
<dbReference type="SUPFAM" id="SSF143120">
    <property type="entry name" value="YefM-like"/>
    <property type="match status" value="1"/>
</dbReference>
<feature type="region of interest" description="Disordered" evidence="2">
    <location>
        <begin position="79"/>
        <end position="102"/>
    </location>
</feature>
<feature type="compositionally biased region" description="Basic and acidic residues" evidence="2">
    <location>
        <begin position="82"/>
        <end position="94"/>
    </location>
</feature>
<gene>
    <name evidence="3" type="ORF">A2Y82_00130</name>
</gene>